<dbReference type="PANTHER" id="PTHR12629">
    <property type="entry name" value="DIPHOSPHOINOSITOL POLYPHOSPHATE PHOSPHOHYDROLASE"/>
    <property type="match status" value="1"/>
</dbReference>
<proteinExistence type="predicted"/>
<evidence type="ECO:0000313" key="7">
    <source>
        <dbReference type="Proteomes" id="UP000244880"/>
    </source>
</evidence>
<dbReference type="PANTHER" id="PTHR12629:SF0">
    <property type="entry name" value="DIPHOSPHOINOSITOL-POLYPHOSPHATE DIPHOSPHATASE"/>
    <property type="match status" value="1"/>
</dbReference>
<feature type="domain" description="Nudix hydrolase" evidence="5">
    <location>
        <begin position="18"/>
        <end position="148"/>
    </location>
</feature>
<evidence type="ECO:0000256" key="3">
    <source>
        <dbReference type="ARBA" id="ARBA00022801"/>
    </source>
</evidence>
<dbReference type="EMBL" id="OMOR01000001">
    <property type="protein sequence ID" value="SPH22060.1"/>
    <property type="molecule type" value="Genomic_DNA"/>
</dbReference>
<dbReference type="SUPFAM" id="SSF55811">
    <property type="entry name" value="Nudix"/>
    <property type="match status" value="1"/>
</dbReference>
<evidence type="ECO:0000259" key="5">
    <source>
        <dbReference type="PROSITE" id="PS51462"/>
    </source>
</evidence>
<dbReference type="PROSITE" id="PS51462">
    <property type="entry name" value="NUDIX"/>
    <property type="match status" value="1"/>
</dbReference>
<dbReference type="InterPro" id="IPR000086">
    <property type="entry name" value="NUDIX_hydrolase_dom"/>
</dbReference>
<reference evidence="6 7" key="1">
    <citation type="submission" date="2018-03" db="EMBL/GenBank/DDBJ databases">
        <authorList>
            <person name="Keele B.F."/>
        </authorList>
    </citation>
    <scope>NUCLEOTIDE SEQUENCE [LARGE SCALE GENOMIC DNA]</scope>
    <source>
        <strain evidence="6 7">CECT 8599</strain>
    </source>
</reference>
<dbReference type="Proteomes" id="UP000244880">
    <property type="component" value="Unassembled WGS sequence"/>
</dbReference>
<keyword evidence="3" id="KW-0378">Hydrolase</keyword>
<evidence type="ECO:0000256" key="4">
    <source>
        <dbReference type="ARBA" id="ARBA00022842"/>
    </source>
</evidence>
<dbReference type="Pfam" id="PF00293">
    <property type="entry name" value="NUDIX"/>
    <property type="match status" value="1"/>
</dbReference>
<dbReference type="InterPro" id="IPR047198">
    <property type="entry name" value="DDP-like_NUDIX"/>
</dbReference>
<dbReference type="GO" id="GO:0005737">
    <property type="term" value="C:cytoplasm"/>
    <property type="evidence" value="ECO:0007669"/>
    <property type="project" value="TreeGrafter"/>
</dbReference>
<protein>
    <recommendedName>
        <fullName evidence="5">Nudix hydrolase domain-containing protein</fullName>
    </recommendedName>
</protein>
<dbReference type="AlphaFoldDB" id="A0A2R8BG14"/>
<organism evidence="6 7">
    <name type="scientific">Ascidiaceihabitans donghaensis</name>
    <dbReference type="NCBI Taxonomy" id="1510460"/>
    <lineage>
        <taxon>Bacteria</taxon>
        <taxon>Pseudomonadati</taxon>
        <taxon>Pseudomonadota</taxon>
        <taxon>Alphaproteobacteria</taxon>
        <taxon>Rhodobacterales</taxon>
        <taxon>Paracoccaceae</taxon>
        <taxon>Ascidiaceihabitans</taxon>
    </lineage>
</organism>
<evidence type="ECO:0000256" key="1">
    <source>
        <dbReference type="ARBA" id="ARBA00001946"/>
    </source>
</evidence>
<dbReference type="InterPro" id="IPR015797">
    <property type="entry name" value="NUDIX_hydrolase-like_dom_sf"/>
</dbReference>
<gene>
    <name evidence="6" type="ORF">ASD8599_02807</name>
</gene>
<evidence type="ECO:0000256" key="2">
    <source>
        <dbReference type="ARBA" id="ARBA00022723"/>
    </source>
</evidence>
<sequence>MIKQLPISVDKSTKGEMRTQFAALCYRIVNGKVQIMVITSRRSKRWIIPKGWPMDGKTPAQAAAQEAWEEAGVEGKVGQTPLGLYSYKKMKDDLGDLPCLAVVYPLRVKKHTKTYPEAGQRKRKWVSRKRAAKMVAEPELARIIRDFAPVL</sequence>
<dbReference type="GO" id="GO:0016462">
    <property type="term" value="F:pyrophosphatase activity"/>
    <property type="evidence" value="ECO:0007669"/>
    <property type="project" value="InterPro"/>
</dbReference>
<dbReference type="Gene3D" id="3.90.79.10">
    <property type="entry name" value="Nucleoside Triphosphate Pyrophosphohydrolase"/>
    <property type="match status" value="1"/>
</dbReference>
<dbReference type="CDD" id="cd04666">
    <property type="entry name" value="NUDIX_DIPP2_like_Nudt4"/>
    <property type="match status" value="1"/>
</dbReference>
<keyword evidence="4" id="KW-0460">Magnesium</keyword>
<keyword evidence="2" id="KW-0479">Metal-binding</keyword>
<name>A0A2R8BG14_9RHOB</name>
<comment type="cofactor">
    <cofactor evidence="1">
        <name>Mg(2+)</name>
        <dbReference type="ChEBI" id="CHEBI:18420"/>
    </cofactor>
</comment>
<accession>A0A2R8BG14</accession>
<dbReference type="GO" id="GO:0046872">
    <property type="term" value="F:metal ion binding"/>
    <property type="evidence" value="ECO:0007669"/>
    <property type="project" value="UniProtKB-KW"/>
</dbReference>
<dbReference type="OrthoDB" id="7066910at2"/>
<keyword evidence="7" id="KW-1185">Reference proteome</keyword>
<evidence type="ECO:0000313" key="6">
    <source>
        <dbReference type="EMBL" id="SPH22060.1"/>
    </source>
</evidence>